<protein>
    <recommendedName>
        <fullName evidence="10">DUF676 domain-containing protein</fullName>
    </recommendedName>
</protein>
<evidence type="ECO:0000313" key="8">
    <source>
        <dbReference type="EMBL" id="KAG5979093.1"/>
    </source>
</evidence>
<comment type="caution">
    <text evidence="8">The sequence shown here is derived from an EMBL/GenBank/DDBJ whole genome shotgun (WGS) entry which is preliminary data.</text>
</comment>
<keyword evidence="9" id="KW-1185">Reference proteome</keyword>
<feature type="compositionally biased region" description="Basic residues" evidence="7">
    <location>
        <begin position="1"/>
        <end position="10"/>
    </location>
</feature>
<accession>A0A9P7N2U6</accession>
<evidence type="ECO:0000256" key="2">
    <source>
        <dbReference type="ARBA" id="ARBA00004240"/>
    </source>
</evidence>
<evidence type="ECO:0000313" key="9">
    <source>
        <dbReference type="Proteomes" id="UP000748025"/>
    </source>
</evidence>
<proteinExistence type="predicted"/>
<feature type="compositionally biased region" description="Polar residues" evidence="7">
    <location>
        <begin position="35"/>
        <end position="46"/>
    </location>
</feature>
<dbReference type="GO" id="GO:0005783">
    <property type="term" value="C:endoplasmic reticulum"/>
    <property type="evidence" value="ECO:0007669"/>
    <property type="project" value="UniProtKB-SubCell"/>
</dbReference>
<keyword evidence="4" id="KW-0256">Endoplasmic reticulum</keyword>
<evidence type="ECO:0000256" key="1">
    <source>
        <dbReference type="ARBA" id="ARBA00004173"/>
    </source>
</evidence>
<reference evidence="8" key="1">
    <citation type="journal article" date="2020" name="bioRxiv">
        <title>Whole genome comparisons of ergot fungi reveals the divergence and evolution of species within the genus Claviceps are the result of varying mechanisms driving genome evolution and host range expansion.</title>
        <authorList>
            <person name="Wyka S.A."/>
            <person name="Mondo S.J."/>
            <person name="Liu M."/>
            <person name="Dettman J."/>
            <person name="Nalam V."/>
            <person name="Broders K.D."/>
        </authorList>
    </citation>
    <scope>NUCLEOTIDE SEQUENCE</scope>
    <source>
        <strain evidence="8">CCC 602</strain>
    </source>
</reference>
<evidence type="ECO:0000256" key="7">
    <source>
        <dbReference type="SAM" id="MobiDB-lite"/>
    </source>
</evidence>
<keyword evidence="5" id="KW-0496">Mitochondrion</keyword>
<dbReference type="InterPro" id="IPR052374">
    <property type="entry name" value="SERAC1"/>
</dbReference>
<comment type="subcellular location">
    <subcellularLocation>
        <location evidence="2">Endoplasmic reticulum</location>
    </subcellularLocation>
    <subcellularLocation>
        <location evidence="3">Membrane</location>
    </subcellularLocation>
    <subcellularLocation>
        <location evidence="1">Mitochondrion</location>
    </subcellularLocation>
</comment>
<dbReference type="AlphaFoldDB" id="A0A9P7N2U6"/>
<evidence type="ECO:0000256" key="6">
    <source>
        <dbReference type="ARBA" id="ARBA00023136"/>
    </source>
</evidence>
<feature type="region of interest" description="Disordered" evidence="7">
    <location>
        <begin position="1"/>
        <end position="65"/>
    </location>
</feature>
<organism evidence="8 9">
    <name type="scientific">Claviceps pusilla</name>
    <dbReference type="NCBI Taxonomy" id="123648"/>
    <lineage>
        <taxon>Eukaryota</taxon>
        <taxon>Fungi</taxon>
        <taxon>Dikarya</taxon>
        <taxon>Ascomycota</taxon>
        <taxon>Pezizomycotina</taxon>
        <taxon>Sordariomycetes</taxon>
        <taxon>Hypocreomycetidae</taxon>
        <taxon>Hypocreales</taxon>
        <taxon>Clavicipitaceae</taxon>
        <taxon>Claviceps</taxon>
    </lineage>
</organism>
<keyword evidence="6" id="KW-0472">Membrane</keyword>
<dbReference type="PANTHER" id="PTHR48182:SF2">
    <property type="entry name" value="PROTEIN SERAC1"/>
    <property type="match status" value="1"/>
</dbReference>
<dbReference type="InterPro" id="IPR029058">
    <property type="entry name" value="AB_hydrolase_fold"/>
</dbReference>
<evidence type="ECO:0000256" key="4">
    <source>
        <dbReference type="ARBA" id="ARBA00022824"/>
    </source>
</evidence>
<dbReference type="GO" id="GO:0005739">
    <property type="term" value="C:mitochondrion"/>
    <property type="evidence" value="ECO:0007669"/>
    <property type="project" value="UniProtKB-SubCell"/>
</dbReference>
<feature type="non-terminal residue" evidence="8">
    <location>
        <position position="206"/>
    </location>
</feature>
<dbReference type="GO" id="GO:0016020">
    <property type="term" value="C:membrane"/>
    <property type="evidence" value="ECO:0007669"/>
    <property type="project" value="UniProtKB-SubCell"/>
</dbReference>
<evidence type="ECO:0008006" key="10">
    <source>
        <dbReference type="Google" id="ProtNLM"/>
    </source>
</evidence>
<name>A0A9P7N2U6_9HYPO</name>
<sequence>MYRRSARRPANKAPPPPQSAPSSDTDDGCEEQKQTQKQHAPTSQDAGSGPRTRFSIDPPGSLTHDKTTVDVVAVPCPGGHPLRSWNRDGLMSRYYGALSMRDAEIKDDSHRPATAWIRQGVRREADRARVLLYEHPGLDGTSTLARLADALLEDLQRLRDEEAQERPVLFICHSIGGLVVKMALTKASRDGRYENILRECYGVAFF</sequence>
<dbReference type="Proteomes" id="UP000748025">
    <property type="component" value="Unassembled WGS sequence"/>
</dbReference>
<dbReference type="EMBL" id="SRPW01005014">
    <property type="protein sequence ID" value="KAG5979093.1"/>
    <property type="molecule type" value="Genomic_DNA"/>
</dbReference>
<dbReference type="PANTHER" id="PTHR48182">
    <property type="entry name" value="PROTEIN SERAC1"/>
    <property type="match status" value="1"/>
</dbReference>
<evidence type="ECO:0000256" key="5">
    <source>
        <dbReference type="ARBA" id="ARBA00023128"/>
    </source>
</evidence>
<dbReference type="SUPFAM" id="SSF53474">
    <property type="entry name" value="alpha/beta-Hydrolases"/>
    <property type="match status" value="1"/>
</dbReference>
<evidence type="ECO:0000256" key="3">
    <source>
        <dbReference type="ARBA" id="ARBA00004370"/>
    </source>
</evidence>
<dbReference type="OrthoDB" id="361039at2759"/>
<dbReference type="Gene3D" id="3.40.50.1820">
    <property type="entry name" value="alpha/beta hydrolase"/>
    <property type="match status" value="1"/>
</dbReference>
<gene>
    <name evidence="8" type="ORF">E4U43_006947</name>
</gene>